<evidence type="ECO:0000256" key="2">
    <source>
        <dbReference type="ARBA" id="ARBA00022448"/>
    </source>
</evidence>
<dbReference type="Pfam" id="PF04290">
    <property type="entry name" value="DctQ"/>
    <property type="match status" value="1"/>
</dbReference>
<comment type="subunit">
    <text evidence="9">The complex comprises the extracytoplasmic solute receptor protein and the two transmembrane proteins.</text>
</comment>
<keyword evidence="6 9" id="KW-1133">Transmembrane helix</keyword>
<dbReference type="GO" id="GO:0015740">
    <property type="term" value="P:C4-dicarboxylate transport"/>
    <property type="evidence" value="ECO:0007669"/>
    <property type="project" value="TreeGrafter"/>
</dbReference>
<evidence type="ECO:0000256" key="9">
    <source>
        <dbReference type="RuleBase" id="RU369079"/>
    </source>
</evidence>
<comment type="similarity">
    <text evidence="8 9">Belongs to the TRAP transporter small permease family.</text>
</comment>
<evidence type="ECO:0000256" key="5">
    <source>
        <dbReference type="ARBA" id="ARBA00022692"/>
    </source>
</evidence>
<sequence length="173" mass="18898">MLRRIERLLVDLAIISVLGLGVLITATVLLRAFFNSGVPDAIVMVAELMVAAVILPLAATTANRAHIVVEFVSNRMPPRVRDGLVVFGSIFGLLALAPLIWAGWREVTHTIASGGYFFGDLNLPKWPGRVIFLAGISFCWLRLAIMVWRDIGAMRRGEPLADTGYGPEQTEEA</sequence>
<evidence type="ECO:0000256" key="3">
    <source>
        <dbReference type="ARBA" id="ARBA00022475"/>
    </source>
</evidence>
<keyword evidence="3" id="KW-1003">Cell membrane</keyword>
<reference evidence="12" key="1">
    <citation type="submission" date="2016-10" db="EMBL/GenBank/DDBJ databases">
        <authorList>
            <person name="Varghese N."/>
            <person name="Submissions S."/>
        </authorList>
    </citation>
    <scope>NUCLEOTIDE SEQUENCE [LARGE SCALE GENOMIC DNA]</scope>
    <source>
        <strain evidence="12">JCM 10271</strain>
    </source>
</reference>
<dbReference type="RefSeq" id="WP_093014127.1">
    <property type="nucleotide sequence ID" value="NZ_FOXV01000012.1"/>
</dbReference>
<feature type="domain" description="Tripartite ATP-independent periplasmic transporters DctQ component" evidence="10">
    <location>
        <begin position="22"/>
        <end position="151"/>
    </location>
</feature>
<evidence type="ECO:0000256" key="4">
    <source>
        <dbReference type="ARBA" id="ARBA00022519"/>
    </source>
</evidence>
<evidence type="ECO:0000256" key="8">
    <source>
        <dbReference type="ARBA" id="ARBA00038436"/>
    </source>
</evidence>
<dbReference type="AlphaFoldDB" id="A0A1I5ZT97"/>
<keyword evidence="7 9" id="KW-0472">Membrane</keyword>
<dbReference type="GO" id="GO:0022857">
    <property type="term" value="F:transmembrane transporter activity"/>
    <property type="evidence" value="ECO:0007669"/>
    <property type="project" value="UniProtKB-UniRule"/>
</dbReference>
<comment type="subcellular location">
    <subcellularLocation>
        <location evidence="1 9">Cell inner membrane</location>
        <topology evidence="1 9">Multi-pass membrane protein</topology>
    </subcellularLocation>
</comment>
<dbReference type="InterPro" id="IPR055348">
    <property type="entry name" value="DctQ"/>
</dbReference>
<evidence type="ECO:0000313" key="12">
    <source>
        <dbReference type="Proteomes" id="UP000243106"/>
    </source>
</evidence>
<dbReference type="InterPro" id="IPR007387">
    <property type="entry name" value="TRAP_DctQ"/>
</dbReference>
<keyword evidence="5 9" id="KW-0812">Transmembrane</keyword>
<protein>
    <recommendedName>
        <fullName evidence="9">TRAP transporter small permease protein</fullName>
    </recommendedName>
</protein>
<dbReference type="GO" id="GO:0005886">
    <property type="term" value="C:plasma membrane"/>
    <property type="evidence" value="ECO:0007669"/>
    <property type="project" value="UniProtKB-SubCell"/>
</dbReference>
<dbReference type="STRING" id="93684.SAMN05421853_11235"/>
<feature type="transmembrane region" description="Helical" evidence="9">
    <location>
        <begin position="130"/>
        <end position="148"/>
    </location>
</feature>
<evidence type="ECO:0000256" key="7">
    <source>
        <dbReference type="ARBA" id="ARBA00023136"/>
    </source>
</evidence>
<evidence type="ECO:0000259" key="10">
    <source>
        <dbReference type="Pfam" id="PF04290"/>
    </source>
</evidence>
<feature type="transmembrane region" description="Helical" evidence="9">
    <location>
        <begin position="83"/>
        <end position="104"/>
    </location>
</feature>
<feature type="transmembrane region" description="Helical" evidence="9">
    <location>
        <begin position="40"/>
        <end position="62"/>
    </location>
</feature>
<feature type="transmembrane region" description="Helical" evidence="9">
    <location>
        <begin position="12"/>
        <end position="34"/>
    </location>
</feature>
<keyword evidence="12" id="KW-1185">Reference proteome</keyword>
<evidence type="ECO:0000256" key="1">
    <source>
        <dbReference type="ARBA" id="ARBA00004429"/>
    </source>
</evidence>
<comment type="function">
    <text evidence="9">Part of the tripartite ATP-independent periplasmic (TRAP) transport system.</text>
</comment>
<dbReference type="EMBL" id="FOXV01000012">
    <property type="protein sequence ID" value="SFQ59678.1"/>
    <property type="molecule type" value="Genomic_DNA"/>
</dbReference>
<gene>
    <name evidence="11" type="ORF">SAMN05421853_11235</name>
</gene>
<evidence type="ECO:0000256" key="6">
    <source>
        <dbReference type="ARBA" id="ARBA00022989"/>
    </source>
</evidence>
<proteinExistence type="inferred from homology"/>
<dbReference type="PANTHER" id="PTHR35011:SF2">
    <property type="entry name" value="2,3-DIKETO-L-GULONATE TRAP TRANSPORTER SMALL PERMEASE PROTEIN YIAM"/>
    <property type="match status" value="1"/>
</dbReference>
<name>A0A1I5ZT97_9RHOB</name>
<dbReference type="PANTHER" id="PTHR35011">
    <property type="entry name" value="2,3-DIKETO-L-GULONATE TRAP TRANSPORTER SMALL PERMEASE PROTEIN YIAM"/>
    <property type="match status" value="1"/>
</dbReference>
<keyword evidence="2 9" id="KW-0813">Transport</keyword>
<organism evidence="11 12">
    <name type="scientific">Roseivivax halotolerans</name>
    <dbReference type="NCBI Taxonomy" id="93684"/>
    <lineage>
        <taxon>Bacteria</taxon>
        <taxon>Pseudomonadati</taxon>
        <taxon>Pseudomonadota</taxon>
        <taxon>Alphaproteobacteria</taxon>
        <taxon>Rhodobacterales</taxon>
        <taxon>Roseobacteraceae</taxon>
        <taxon>Roseivivax</taxon>
    </lineage>
</organism>
<keyword evidence="4 9" id="KW-0997">Cell inner membrane</keyword>
<accession>A0A1I5ZT97</accession>
<dbReference type="Proteomes" id="UP000243106">
    <property type="component" value="Unassembled WGS sequence"/>
</dbReference>
<evidence type="ECO:0000313" key="11">
    <source>
        <dbReference type="EMBL" id="SFQ59678.1"/>
    </source>
</evidence>